<sequence>MATFTVLILWALIAVPIATDGLFPIPAGPGLNRYHEPWMVVKSSHDVYLFHVSDGLAMYNTSLCIRSRIFQSTAQKTAVRSLDFYSRSEGSTGKNVGEIQMHGTRSINISIDAHLNDEVDVNVTYFPVANKDTRSTDILEKFITDNLAGAYANDVCIGQYKFSVLFADNKCLLLQTRYSEYSVTSINTSSRFCSLWIPEFNVMDETKCCLYLFYILCGRGVQVFHQSCLQTKKTVS</sequence>
<reference evidence="2" key="1">
    <citation type="journal article" date="2017" name="Parasit. Vectors">
        <title>Sialotranscriptomics of Rhipicephalus zambeziensis reveals intricate expression profiles of secretory proteins and suggests tight temporal transcriptional regulation during blood-feeding.</title>
        <authorList>
            <person name="de Castro M.H."/>
            <person name="de Klerk D."/>
            <person name="Pienaar R."/>
            <person name="Rees D.J.G."/>
            <person name="Mans B.J."/>
        </authorList>
    </citation>
    <scope>NUCLEOTIDE SEQUENCE</scope>
    <source>
        <tissue evidence="2">Salivary glands</tissue>
    </source>
</reference>
<proteinExistence type="predicted"/>
<dbReference type="Gene3D" id="2.40.128.20">
    <property type="match status" value="1"/>
</dbReference>
<keyword evidence="1" id="KW-0732">Signal</keyword>
<evidence type="ECO:0000256" key="1">
    <source>
        <dbReference type="SAM" id="SignalP"/>
    </source>
</evidence>
<organism evidence="2">
    <name type="scientific">Rhipicephalus zambeziensis</name>
    <dbReference type="NCBI Taxonomy" id="60191"/>
    <lineage>
        <taxon>Eukaryota</taxon>
        <taxon>Metazoa</taxon>
        <taxon>Ecdysozoa</taxon>
        <taxon>Arthropoda</taxon>
        <taxon>Chelicerata</taxon>
        <taxon>Arachnida</taxon>
        <taxon>Acari</taxon>
        <taxon>Parasitiformes</taxon>
        <taxon>Ixodida</taxon>
        <taxon>Ixodoidea</taxon>
        <taxon>Ixodidae</taxon>
        <taxon>Rhipicephalinae</taxon>
        <taxon>Rhipicephalus</taxon>
        <taxon>Rhipicephalus</taxon>
    </lineage>
</organism>
<dbReference type="AlphaFoldDB" id="A0A224YNF7"/>
<feature type="chain" id="PRO_5013324988" evidence="1">
    <location>
        <begin position="22"/>
        <end position="236"/>
    </location>
</feature>
<name>A0A224YNF7_9ACAR</name>
<dbReference type="EMBL" id="GFPF01004214">
    <property type="protein sequence ID" value="MAA15360.1"/>
    <property type="molecule type" value="Transcribed_RNA"/>
</dbReference>
<protein>
    <submittedName>
        <fullName evidence="2">Lipocalin</fullName>
    </submittedName>
</protein>
<accession>A0A224YNF7</accession>
<dbReference type="InterPro" id="IPR012674">
    <property type="entry name" value="Calycin"/>
</dbReference>
<evidence type="ECO:0000313" key="2">
    <source>
        <dbReference type="EMBL" id="MAA15360.1"/>
    </source>
</evidence>
<feature type="signal peptide" evidence="1">
    <location>
        <begin position="1"/>
        <end position="21"/>
    </location>
</feature>